<dbReference type="RefSeq" id="XP_069213361.1">
    <property type="nucleotide sequence ID" value="XM_069349817.1"/>
</dbReference>
<feature type="region of interest" description="Disordered" evidence="1">
    <location>
        <begin position="56"/>
        <end position="77"/>
    </location>
</feature>
<proteinExistence type="predicted"/>
<dbReference type="GeneID" id="95982226"/>
<sequence length="121" mass="12501">MTSMSHSNGFALPALPNTSSSSLLDAVVGGKPAAAAAPHLGRLAEEPLGDASARVNHRAGNGLANGGQQSEADVAELERKLEKRRSLIPHLESELAALEAQIKEAEARLSRVQATGSPTKS</sequence>
<evidence type="ECO:0000256" key="1">
    <source>
        <dbReference type="SAM" id="MobiDB-lite"/>
    </source>
</evidence>
<accession>A0ABR3QFU1</accession>
<comment type="caution">
    <text evidence="2">The sequence shown here is derived from an EMBL/GenBank/DDBJ whole genome shotgun (WGS) entry which is preliminary data.</text>
</comment>
<reference evidence="2 3" key="1">
    <citation type="submission" date="2023-08" db="EMBL/GenBank/DDBJ databases">
        <title>Annotated Genome Sequence of Vanrija albida AlHP1.</title>
        <authorList>
            <person name="Herzog R."/>
        </authorList>
    </citation>
    <scope>NUCLEOTIDE SEQUENCE [LARGE SCALE GENOMIC DNA]</scope>
    <source>
        <strain evidence="2 3">AlHP1</strain>
    </source>
</reference>
<evidence type="ECO:0000313" key="2">
    <source>
        <dbReference type="EMBL" id="KAL1413417.1"/>
    </source>
</evidence>
<dbReference type="Proteomes" id="UP001565368">
    <property type="component" value="Unassembled WGS sequence"/>
</dbReference>
<keyword evidence="3" id="KW-1185">Reference proteome</keyword>
<gene>
    <name evidence="2" type="ORF">Q8F55_001183</name>
</gene>
<organism evidence="2 3">
    <name type="scientific">Vanrija albida</name>
    <dbReference type="NCBI Taxonomy" id="181172"/>
    <lineage>
        <taxon>Eukaryota</taxon>
        <taxon>Fungi</taxon>
        <taxon>Dikarya</taxon>
        <taxon>Basidiomycota</taxon>
        <taxon>Agaricomycotina</taxon>
        <taxon>Tremellomycetes</taxon>
        <taxon>Trichosporonales</taxon>
        <taxon>Trichosporonaceae</taxon>
        <taxon>Vanrija</taxon>
    </lineage>
</organism>
<evidence type="ECO:0008006" key="4">
    <source>
        <dbReference type="Google" id="ProtNLM"/>
    </source>
</evidence>
<name>A0ABR3QFU1_9TREE</name>
<dbReference type="EMBL" id="JBBXJM010000001">
    <property type="protein sequence ID" value="KAL1413417.1"/>
    <property type="molecule type" value="Genomic_DNA"/>
</dbReference>
<protein>
    <recommendedName>
        <fullName evidence="4">Mediator of RNA polymerase II transcription subunit 9</fullName>
    </recommendedName>
</protein>
<evidence type="ECO:0000313" key="3">
    <source>
        <dbReference type="Proteomes" id="UP001565368"/>
    </source>
</evidence>